<dbReference type="PANTHER" id="PTHR21349:SF0">
    <property type="entry name" value="LARGE RIBOSOMAL SUBUNIT PROTEIN BL21M"/>
    <property type="match status" value="1"/>
</dbReference>
<dbReference type="PROSITE" id="PS01169">
    <property type="entry name" value="RIBOSOMAL_L21"/>
    <property type="match status" value="1"/>
</dbReference>
<evidence type="ECO:0000256" key="2">
    <source>
        <dbReference type="ARBA" id="ARBA00022730"/>
    </source>
</evidence>
<dbReference type="Proteomes" id="UP001204798">
    <property type="component" value="Unassembled WGS sequence"/>
</dbReference>
<dbReference type="InterPro" id="IPR028909">
    <property type="entry name" value="bL21-like"/>
</dbReference>
<reference evidence="8 9" key="1">
    <citation type="submission" date="2022-08" db="EMBL/GenBank/DDBJ databases">
        <title>Bacterial and archaeal communities from various locations to study Microbial Dark Matter (Phase II).</title>
        <authorList>
            <person name="Stepanauskas R."/>
        </authorList>
    </citation>
    <scope>NUCLEOTIDE SEQUENCE [LARGE SCALE GENOMIC DNA]</scope>
    <source>
        <strain evidence="8 9">PD1</strain>
    </source>
</reference>
<proteinExistence type="inferred from homology"/>
<keyword evidence="4 6" id="KW-0689">Ribosomal protein</keyword>
<dbReference type="InterPro" id="IPR036164">
    <property type="entry name" value="bL21-like_sf"/>
</dbReference>
<comment type="caution">
    <text evidence="8">The sequence shown here is derived from an EMBL/GenBank/DDBJ whole genome shotgun (WGS) entry which is preliminary data.</text>
</comment>
<dbReference type="HAMAP" id="MF_01363">
    <property type="entry name" value="Ribosomal_bL21"/>
    <property type="match status" value="1"/>
</dbReference>
<keyword evidence="3 6" id="KW-0694">RNA-binding</keyword>
<dbReference type="PANTHER" id="PTHR21349">
    <property type="entry name" value="50S RIBOSOMAL PROTEIN L21"/>
    <property type="match status" value="1"/>
</dbReference>
<dbReference type="EMBL" id="JANUCP010000004">
    <property type="protein sequence ID" value="MCS3919969.1"/>
    <property type="molecule type" value="Genomic_DNA"/>
</dbReference>
<evidence type="ECO:0000256" key="4">
    <source>
        <dbReference type="ARBA" id="ARBA00022980"/>
    </source>
</evidence>
<sequence length="111" mass="12784">METVQSVRAIIETGGKQYEVTPGLILRVEKLEIPEGETFETDKVLLIRTPEQTLIGTPYVPGAKVIAKVLKHGRGEKIIVFKFKPKKRYMRKKGHRQWFTELQIEQIVVPQ</sequence>
<dbReference type="RefSeq" id="WP_259096974.1">
    <property type="nucleotide sequence ID" value="NZ_CP130454.1"/>
</dbReference>
<dbReference type="InterPro" id="IPR001787">
    <property type="entry name" value="Ribosomal_bL21"/>
</dbReference>
<organism evidence="8 9">
    <name type="scientific">Candidatus Fervidibacter sacchari</name>
    <dbReference type="NCBI Taxonomy" id="1448929"/>
    <lineage>
        <taxon>Bacteria</taxon>
        <taxon>Candidatus Fervidibacterota</taxon>
        <taxon>Candidatus Fervidibacter</taxon>
    </lineage>
</organism>
<comment type="similarity">
    <text evidence="1 6 7">Belongs to the bacterial ribosomal protein bL21 family.</text>
</comment>
<accession>A0ABT2EPT1</accession>
<evidence type="ECO:0000313" key="9">
    <source>
        <dbReference type="Proteomes" id="UP001204798"/>
    </source>
</evidence>
<protein>
    <recommendedName>
        <fullName evidence="6">Large ribosomal subunit protein bL21</fullName>
    </recommendedName>
</protein>
<evidence type="ECO:0000256" key="7">
    <source>
        <dbReference type="RuleBase" id="RU000562"/>
    </source>
</evidence>
<keyword evidence="9" id="KW-1185">Reference proteome</keyword>
<evidence type="ECO:0000256" key="6">
    <source>
        <dbReference type="HAMAP-Rule" id="MF_01363"/>
    </source>
</evidence>
<dbReference type="NCBIfam" id="TIGR00061">
    <property type="entry name" value="L21"/>
    <property type="match status" value="1"/>
</dbReference>
<dbReference type="GO" id="GO:0005840">
    <property type="term" value="C:ribosome"/>
    <property type="evidence" value="ECO:0007669"/>
    <property type="project" value="UniProtKB-KW"/>
</dbReference>
<evidence type="ECO:0000256" key="3">
    <source>
        <dbReference type="ARBA" id="ARBA00022884"/>
    </source>
</evidence>
<keyword evidence="2 6" id="KW-0699">rRNA-binding</keyword>
<evidence type="ECO:0000256" key="5">
    <source>
        <dbReference type="ARBA" id="ARBA00023274"/>
    </source>
</evidence>
<dbReference type="Pfam" id="PF00829">
    <property type="entry name" value="Ribosomal_L21p"/>
    <property type="match status" value="1"/>
</dbReference>
<comment type="function">
    <text evidence="6 7">This protein binds to 23S rRNA in the presence of protein L20.</text>
</comment>
<keyword evidence="5 6" id="KW-0687">Ribonucleoprotein</keyword>
<evidence type="ECO:0000256" key="1">
    <source>
        <dbReference type="ARBA" id="ARBA00008563"/>
    </source>
</evidence>
<evidence type="ECO:0000313" key="8">
    <source>
        <dbReference type="EMBL" id="MCS3919969.1"/>
    </source>
</evidence>
<dbReference type="SUPFAM" id="SSF141091">
    <property type="entry name" value="L21p-like"/>
    <property type="match status" value="1"/>
</dbReference>
<dbReference type="InterPro" id="IPR018258">
    <property type="entry name" value="Ribosomal_bL21_CS"/>
</dbReference>
<name>A0ABT2EPT1_9BACT</name>
<comment type="subunit">
    <text evidence="6">Part of the 50S ribosomal subunit. Contacts protein L20.</text>
</comment>
<gene>
    <name evidence="6" type="primary">rplU</name>
    <name evidence="8" type="ORF">M2350_002386</name>
</gene>